<feature type="domain" description="Uroporphyrinogen decarboxylase (URO-D)" evidence="1">
    <location>
        <begin position="33"/>
        <end position="172"/>
    </location>
</feature>
<dbReference type="PANTHER" id="PTHR47099">
    <property type="entry name" value="METHYLCOBAMIDE:COM METHYLTRANSFERASE MTBA"/>
    <property type="match status" value="1"/>
</dbReference>
<dbReference type="AlphaFoldDB" id="X1S9F5"/>
<proteinExistence type="predicted"/>
<dbReference type="InterPro" id="IPR052024">
    <property type="entry name" value="Methanogen_methyltrans"/>
</dbReference>
<reference evidence="2" key="1">
    <citation type="journal article" date="2014" name="Front. Microbiol.">
        <title>High frequency of phylogenetically diverse reductive dehalogenase-homologous genes in deep subseafloor sedimentary metagenomes.</title>
        <authorList>
            <person name="Kawai M."/>
            <person name="Futagami T."/>
            <person name="Toyoda A."/>
            <person name="Takaki Y."/>
            <person name="Nishi S."/>
            <person name="Hori S."/>
            <person name="Arai W."/>
            <person name="Tsubouchi T."/>
            <person name="Morono Y."/>
            <person name="Uchiyama I."/>
            <person name="Ito T."/>
            <person name="Fujiyama A."/>
            <person name="Inagaki F."/>
            <person name="Takami H."/>
        </authorList>
    </citation>
    <scope>NUCLEOTIDE SEQUENCE</scope>
    <source>
        <strain evidence="2">Expedition CK06-06</strain>
    </source>
</reference>
<evidence type="ECO:0000259" key="1">
    <source>
        <dbReference type="Pfam" id="PF01208"/>
    </source>
</evidence>
<dbReference type="Gene3D" id="3.20.20.210">
    <property type="match status" value="1"/>
</dbReference>
<name>X1S9F5_9ZZZZ</name>
<dbReference type="PANTHER" id="PTHR47099:SF1">
    <property type="entry name" value="METHYLCOBAMIDE:COM METHYLTRANSFERASE MTBA"/>
    <property type="match status" value="1"/>
</dbReference>
<dbReference type="GO" id="GO:0006779">
    <property type="term" value="P:porphyrin-containing compound biosynthetic process"/>
    <property type="evidence" value="ECO:0007669"/>
    <property type="project" value="InterPro"/>
</dbReference>
<protein>
    <recommendedName>
        <fullName evidence="1">Uroporphyrinogen decarboxylase (URO-D) domain-containing protein</fullName>
    </recommendedName>
</protein>
<feature type="non-terminal residue" evidence="2">
    <location>
        <position position="1"/>
    </location>
</feature>
<dbReference type="InterPro" id="IPR000257">
    <property type="entry name" value="Uroporphyrinogen_deCOase"/>
</dbReference>
<dbReference type="SUPFAM" id="SSF51726">
    <property type="entry name" value="UROD/MetE-like"/>
    <property type="match status" value="1"/>
</dbReference>
<comment type="caution">
    <text evidence="2">The sequence shown here is derived from an EMBL/GenBank/DDBJ whole genome shotgun (WGS) entry which is preliminary data.</text>
</comment>
<organism evidence="2">
    <name type="scientific">marine sediment metagenome</name>
    <dbReference type="NCBI Taxonomy" id="412755"/>
    <lineage>
        <taxon>unclassified sequences</taxon>
        <taxon>metagenomes</taxon>
        <taxon>ecological metagenomes</taxon>
    </lineage>
</organism>
<gene>
    <name evidence="2" type="ORF">S12H4_34240</name>
</gene>
<evidence type="ECO:0000313" key="2">
    <source>
        <dbReference type="EMBL" id="GAI89578.1"/>
    </source>
</evidence>
<sequence>KIGEVFYKIWSTFLGKYSHIYAVCRFGDDLGYKSSTILNPGDIKSMIIPQYKKIVDLVHSYGKPFLLHSCGNIFSVMEDIISIAGIDAKHSNEDEIAPFSMWQKRYGDRIALFGGVDMSFLCQASEDEIKEYIRNILSYSVNYPGFAFGTGNSIPDYMPVENYIVMIETAREFRNEI</sequence>
<dbReference type="Pfam" id="PF01208">
    <property type="entry name" value="URO-D"/>
    <property type="match status" value="1"/>
</dbReference>
<dbReference type="InterPro" id="IPR038071">
    <property type="entry name" value="UROD/MetE-like_sf"/>
</dbReference>
<dbReference type="EMBL" id="BARW01020244">
    <property type="protein sequence ID" value="GAI89578.1"/>
    <property type="molecule type" value="Genomic_DNA"/>
</dbReference>
<accession>X1S9F5</accession>
<dbReference type="GO" id="GO:0004853">
    <property type="term" value="F:uroporphyrinogen decarboxylase activity"/>
    <property type="evidence" value="ECO:0007669"/>
    <property type="project" value="InterPro"/>
</dbReference>